<proteinExistence type="predicted"/>
<accession>A0AAE4RIT6</accession>
<evidence type="ECO:0008006" key="4">
    <source>
        <dbReference type="Google" id="ProtNLM"/>
    </source>
</evidence>
<feature type="transmembrane region" description="Helical" evidence="1">
    <location>
        <begin position="31"/>
        <end position="49"/>
    </location>
</feature>
<evidence type="ECO:0000256" key="1">
    <source>
        <dbReference type="SAM" id="Phobius"/>
    </source>
</evidence>
<dbReference type="AlphaFoldDB" id="A0AAE4RIT6"/>
<feature type="transmembrane region" description="Helical" evidence="1">
    <location>
        <begin position="7"/>
        <end position="25"/>
    </location>
</feature>
<keyword evidence="1" id="KW-0472">Membrane</keyword>
<keyword evidence="1" id="KW-0812">Transmembrane</keyword>
<comment type="caution">
    <text evidence="2">The sequence shown here is derived from an EMBL/GenBank/DDBJ whole genome shotgun (WGS) entry which is preliminary data.</text>
</comment>
<sequence length="94" mass="9797">MRVVIGVVFIAIIVGGFTLMTAVIFLTQHPFASVAVAGLTGAAVVNIVGRRKARCSPAGIGYPDDLPARTAAQMSSAAILPRRPMPPVPAWRVS</sequence>
<evidence type="ECO:0000313" key="2">
    <source>
        <dbReference type="EMBL" id="MDV7014859.1"/>
    </source>
</evidence>
<dbReference type="Proteomes" id="UP001187143">
    <property type="component" value="Unassembled WGS sequence"/>
</dbReference>
<name>A0AAE4RIT6_MYCIT</name>
<reference evidence="2" key="1">
    <citation type="submission" date="2023-10" db="EMBL/GenBank/DDBJ databases">
        <title>Characterization and genome sequence of Mycobacterium intracellulare ABSURDO, a novel pathogenic isolate with three colony morphotypes that vary in growth and acid-fastness.</title>
        <authorList>
            <person name="Jude B.A."/>
            <person name="Robinson R.T."/>
        </authorList>
    </citation>
    <scope>NUCLEOTIDE SEQUENCE</scope>
    <source>
        <strain evidence="2">ABSURDO Component B</strain>
    </source>
</reference>
<keyword evidence="1" id="KW-1133">Transmembrane helix</keyword>
<evidence type="ECO:0000313" key="3">
    <source>
        <dbReference type="Proteomes" id="UP001187143"/>
    </source>
</evidence>
<gene>
    <name evidence="2" type="ORF">R4F53_21470</name>
</gene>
<dbReference type="EMBL" id="JAWLLD010000029">
    <property type="protein sequence ID" value="MDV7014859.1"/>
    <property type="molecule type" value="Genomic_DNA"/>
</dbReference>
<organism evidence="2 3">
    <name type="scientific">Mycobacterium intracellulare</name>
    <dbReference type="NCBI Taxonomy" id="1767"/>
    <lineage>
        <taxon>Bacteria</taxon>
        <taxon>Bacillati</taxon>
        <taxon>Actinomycetota</taxon>
        <taxon>Actinomycetes</taxon>
        <taxon>Mycobacteriales</taxon>
        <taxon>Mycobacteriaceae</taxon>
        <taxon>Mycobacterium</taxon>
        <taxon>Mycobacterium avium complex (MAC)</taxon>
    </lineage>
</organism>
<dbReference type="RefSeq" id="WP_317728578.1">
    <property type="nucleotide sequence ID" value="NZ_JAWLLC010000027.1"/>
</dbReference>
<protein>
    <recommendedName>
        <fullName evidence="4">Transmembrane protein</fullName>
    </recommendedName>
</protein>